<feature type="domain" description="Dicistrovirus capsid-polyprotein C-terminal" evidence="6">
    <location>
        <begin position="622"/>
        <end position="838"/>
    </location>
</feature>
<evidence type="ECO:0000259" key="5">
    <source>
        <dbReference type="Pfam" id="PF00073"/>
    </source>
</evidence>
<accession>A0A7S9KIZ0</accession>
<comment type="subcellular location">
    <subcellularLocation>
        <location evidence="1">Virion</location>
    </subcellularLocation>
</comment>
<dbReference type="Pfam" id="PF08762">
    <property type="entry name" value="CRPV_capsid"/>
    <property type="match status" value="1"/>
</dbReference>
<evidence type="ECO:0000256" key="1">
    <source>
        <dbReference type="ARBA" id="ARBA00004328"/>
    </source>
</evidence>
<dbReference type="InterPro" id="IPR014872">
    <property type="entry name" value="Dicistrovirus_capsid-polyPr_C"/>
</dbReference>
<dbReference type="EMBL" id="MT747992">
    <property type="protein sequence ID" value="QPG92979.1"/>
    <property type="molecule type" value="Genomic_RNA"/>
</dbReference>
<dbReference type="InterPro" id="IPR033703">
    <property type="entry name" value="Rhv-like"/>
</dbReference>
<dbReference type="Pfam" id="PF00073">
    <property type="entry name" value="Rhv"/>
    <property type="match status" value="1"/>
</dbReference>
<dbReference type="CDD" id="cd00205">
    <property type="entry name" value="rhv_like"/>
    <property type="match status" value="2"/>
</dbReference>
<reference evidence="7" key="1">
    <citation type="submission" date="2020-07" db="EMBL/GenBank/DDBJ databases">
        <authorList>
            <person name="Guo L."/>
            <person name="Lu X."/>
        </authorList>
    </citation>
    <scope>NUCLEOTIDE SEQUENCE</scope>
    <source>
        <strain evidence="7">USAdf-2</strain>
    </source>
</reference>
<protein>
    <submittedName>
        <fullName evidence="7">Polyprotein 2</fullName>
    </submittedName>
</protein>
<evidence type="ECO:0000313" key="7">
    <source>
        <dbReference type="EMBL" id="QPG92979.1"/>
    </source>
</evidence>
<evidence type="ECO:0000256" key="2">
    <source>
        <dbReference type="ARBA" id="ARBA00022561"/>
    </source>
</evidence>
<sequence>MNNKIQSDNQQPAPLPSEGSDSQVTGQQDTTLLGDQRTHSFNDAVGFVSEGKTISQQYAGARELDALLEVVSSDEQNHEIKTFLSRPVRAGNSRWKMSDNYTELNYMNVMSKLNSNEFAVHRTKLAGFYGFRATANYKVVVNAQPFQQGILLVWFCPMGDQFFDMGKAHYGVQNLSYLTGFPCAILNIATQSEVTLSVPYVGVTPFINLAELGKRTSLRHFGTFHTTTLVPLTGGINTTDCEVSYYLSFTDVQLFGATSNIYYPQGPIGAVVNMAGGVLGSLLDQKNTRKKELSPIAGFAGSLLDDALSALSKPNTEPNIQSRLIQPFGNMMVSDSADPTVKLALMKDQNVKVESIGLEEEDEMDIIHLISKPTYLETFEWKKADDTGATVYTTPVEPQSHVGTPDTNNFTFRMASPRLRYVANMFRYWRGGIKYTFHVAATKFHSGRLRFTYNLGRGGKYPFPYNYTWVMDIRDGMTFSVVCPYIAPTVWRRVPHSVGTITAFGLQGIAYVDVDKDSNQAIQLEQDSNWLTIAVENELRGPDTVSASVSIAIFTSAMPDFQFAAPMIGPNIPSDATGRNLNKLVGNEKYAPQALNDDEIIIDITTGKPPSEQQHPIVNEVCNGEVITNLRSLIRRYFLIDRSTLTPPNRVIFPFLFPYISGNHRIVDFINYVMPLFGFFRGGMRYLLLSSKPEEPIYVGYNPHDLSVQFTPFEHVKAEPTDSAILYELAMYKGDKEVPLKEPFELFQNSIQSGVQIFPSTLTGGALIEAPYYNNVDKSIPLLGNNITSEVYKRLVYDYLSPPGTINVYTKSSDLTIFRATADDFTFGYPIGAPDVFNTQFPGVVSFDTITKRQETDV</sequence>
<name>A0A7S9KIZ0_9VIRU</name>
<dbReference type="GO" id="GO:0005198">
    <property type="term" value="F:structural molecule activity"/>
    <property type="evidence" value="ECO:0007669"/>
    <property type="project" value="InterPro"/>
</dbReference>
<dbReference type="InterPro" id="IPR001676">
    <property type="entry name" value="Picornavirus_capsid"/>
</dbReference>
<keyword evidence="3" id="KW-0946">Virion</keyword>
<evidence type="ECO:0000256" key="3">
    <source>
        <dbReference type="ARBA" id="ARBA00022844"/>
    </source>
</evidence>
<evidence type="ECO:0000256" key="4">
    <source>
        <dbReference type="SAM" id="MobiDB-lite"/>
    </source>
</evidence>
<feature type="compositionally biased region" description="Polar residues" evidence="4">
    <location>
        <begin position="1"/>
        <end position="12"/>
    </location>
</feature>
<dbReference type="SUPFAM" id="SSF88633">
    <property type="entry name" value="Positive stranded ssRNA viruses"/>
    <property type="match status" value="3"/>
</dbReference>
<dbReference type="Gene3D" id="2.60.120.20">
    <property type="match status" value="3"/>
</dbReference>
<feature type="domain" description="Picornavirus capsid" evidence="5">
    <location>
        <begin position="107"/>
        <end position="210"/>
    </location>
</feature>
<dbReference type="InterPro" id="IPR029053">
    <property type="entry name" value="Viral_coat"/>
</dbReference>
<organism evidence="7">
    <name type="scientific">Skokie dicistro-like virus</name>
    <dbReference type="NCBI Taxonomy" id="2789443"/>
    <lineage>
        <taxon>Viruses</taxon>
        <taxon>Riboviria</taxon>
        <taxon>Orthornavirae</taxon>
        <taxon>Pisuviricota</taxon>
        <taxon>Pisoniviricetes</taxon>
        <taxon>Picornavirales</taxon>
        <taxon>Dicistroviridae</taxon>
    </lineage>
</organism>
<evidence type="ECO:0000259" key="6">
    <source>
        <dbReference type="Pfam" id="PF08762"/>
    </source>
</evidence>
<dbReference type="GO" id="GO:0019028">
    <property type="term" value="C:viral capsid"/>
    <property type="evidence" value="ECO:0007669"/>
    <property type="project" value="UniProtKB-KW"/>
</dbReference>
<feature type="region of interest" description="Disordered" evidence="4">
    <location>
        <begin position="1"/>
        <end position="27"/>
    </location>
</feature>
<proteinExistence type="predicted"/>
<keyword evidence="2" id="KW-0167">Capsid protein</keyword>